<dbReference type="Gene3D" id="3.90.1480.10">
    <property type="entry name" value="Alpha-2,3-sialyltransferase"/>
    <property type="match status" value="1"/>
</dbReference>
<evidence type="ECO:0000313" key="2">
    <source>
        <dbReference type="Proteomes" id="UP000244905"/>
    </source>
</evidence>
<organism evidence="1 2">
    <name type="scientific">Duncaniella muris</name>
    <dbReference type="NCBI Taxonomy" id="2094150"/>
    <lineage>
        <taxon>Bacteria</taxon>
        <taxon>Pseudomonadati</taxon>
        <taxon>Bacteroidota</taxon>
        <taxon>Bacteroidia</taxon>
        <taxon>Bacteroidales</taxon>
        <taxon>Muribaculaceae</taxon>
        <taxon>Duncaniella</taxon>
    </lineage>
</organism>
<evidence type="ECO:0000313" key="1">
    <source>
        <dbReference type="EMBL" id="PWB03959.1"/>
    </source>
</evidence>
<dbReference type="EMBL" id="PUEC01000003">
    <property type="protein sequence ID" value="PWB03959.1"/>
    <property type="molecule type" value="Genomic_DNA"/>
</dbReference>
<accession>A0A2V1ISF0</accession>
<dbReference type="AlphaFoldDB" id="A0A2V1ISF0"/>
<dbReference type="Proteomes" id="UP000244905">
    <property type="component" value="Unassembled WGS sequence"/>
</dbReference>
<evidence type="ECO:0008006" key="3">
    <source>
        <dbReference type="Google" id="ProtNLM"/>
    </source>
</evidence>
<proteinExistence type="predicted"/>
<gene>
    <name evidence="1" type="ORF">C5O23_02120</name>
</gene>
<name>A0A2V1ISF0_9BACT</name>
<dbReference type="GeneID" id="82525145"/>
<comment type="caution">
    <text evidence="1">The sequence shown here is derived from an EMBL/GenBank/DDBJ whole genome shotgun (WGS) entry which is preliminary data.</text>
</comment>
<sequence>MKLTEKLSVFGARLGTSVKSLAKVALLGRRPGVKPSPMAADGKPLIILGNGPSLRALIDSRGEQLCRATTMALNFAANAEEFPMLRPDFYLLADPHFFEGRESDPNVRKMFERFNSLVDWPMTLYIPTSQKASGLKITNRNISIERFNFIGAEGFGWLERWLYGTGLAMPRPRNVLVPALMTAMLAGFRTIYLTGADHGWLSTLGVTEENTVVNFQPHFYKDNDEEHSRVASVYSNVRLHDVLLSFYLAFRSYHRVEAYAKACGITVVNSTPGSFIDAFDRGPLPF</sequence>
<keyword evidence="2" id="KW-1185">Reference proteome</keyword>
<dbReference type="RefSeq" id="WP_107031303.1">
    <property type="nucleotide sequence ID" value="NZ_CAJSYL010000045.1"/>
</dbReference>
<protein>
    <recommendedName>
        <fullName evidence="3">DUF115 domain-containing protein</fullName>
    </recommendedName>
</protein>
<reference evidence="2" key="1">
    <citation type="submission" date="2018-02" db="EMBL/GenBank/DDBJ databases">
        <authorList>
            <person name="Clavel T."/>
            <person name="Strowig T."/>
        </authorList>
    </citation>
    <scope>NUCLEOTIDE SEQUENCE [LARGE SCALE GENOMIC DNA]</scope>
    <source>
        <strain evidence="2">DSM 103720</strain>
    </source>
</reference>